<name>V4RF59_9HYPH</name>
<organism evidence="2 3">
    <name type="scientific">Lutibaculum baratangense AMV1</name>
    <dbReference type="NCBI Taxonomy" id="631454"/>
    <lineage>
        <taxon>Bacteria</taxon>
        <taxon>Pseudomonadati</taxon>
        <taxon>Pseudomonadota</taxon>
        <taxon>Alphaproteobacteria</taxon>
        <taxon>Hyphomicrobiales</taxon>
        <taxon>Tepidamorphaceae</taxon>
        <taxon>Lutibaculum</taxon>
    </lineage>
</organism>
<keyword evidence="3" id="KW-1185">Reference proteome</keyword>
<sequence>MKELLRTNDFVLISFVESLLRDAGIGAVVLDQNMSVLEGSLGVLPRRVLVPDDRYDQARRLMIDAELADELG</sequence>
<dbReference type="eggNOG" id="ENOG5032YJ8">
    <property type="taxonomic scope" value="Bacteria"/>
</dbReference>
<feature type="domain" description="DUF2007" evidence="1">
    <location>
        <begin position="1"/>
        <end position="66"/>
    </location>
</feature>
<dbReference type="Gene3D" id="3.30.70.790">
    <property type="entry name" value="UreE, C-terminal domain"/>
    <property type="match status" value="1"/>
</dbReference>
<dbReference type="Pfam" id="PF09413">
    <property type="entry name" value="DUF2007"/>
    <property type="match status" value="1"/>
</dbReference>
<dbReference type="InterPro" id="IPR011322">
    <property type="entry name" value="N-reg_PII-like_a/b"/>
</dbReference>
<reference evidence="2 3" key="1">
    <citation type="journal article" date="2014" name="Genome Announc.">
        <title>Draft Genome Sequence of Lutibaculum baratangense Strain AMV1T, Isolated from a Mud Volcano in Andamans, India.</title>
        <authorList>
            <person name="Singh A."/>
            <person name="Sreenivas A."/>
            <person name="Sathyanarayana Reddy G."/>
            <person name="Pinnaka A.K."/>
            <person name="Shivaji S."/>
        </authorList>
    </citation>
    <scope>NUCLEOTIDE SEQUENCE [LARGE SCALE GENOMIC DNA]</scope>
    <source>
        <strain evidence="2 3">AMV1</strain>
    </source>
</reference>
<comment type="caution">
    <text evidence="2">The sequence shown here is derived from an EMBL/GenBank/DDBJ whole genome shotgun (WGS) entry which is preliminary data.</text>
</comment>
<dbReference type="PATRIC" id="fig|631454.5.peg.2073"/>
<dbReference type="EMBL" id="AWXZ01000029">
    <property type="protein sequence ID" value="ESR24781.1"/>
    <property type="molecule type" value="Genomic_DNA"/>
</dbReference>
<protein>
    <recommendedName>
        <fullName evidence="1">DUF2007 domain-containing protein</fullName>
    </recommendedName>
</protein>
<dbReference type="InterPro" id="IPR018551">
    <property type="entry name" value="DUF2007"/>
</dbReference>
<accession>V4RF59</accession>
<dbReference type="RefSeq" id="WP_023432234.1">
    <property type="nucleotide sequence ID" value="NZ_AWXZ01000029.1"/>
</dbReference>
<dbReference type="SUPFAM" id="SSF54913">
    <property type="entry name" value="GlnB-like"/>
    <property type="match status" value="1"/>
</dbReference>
<evidence type="ECO:0000313" key="3">
    <source>
        <dbReference type="Proteomes" id="UP000017819"/>
    </source>
</evidence>
<dbReference type="AlphaFoldDB" id="V4RF59"/>
<dbReference type="Proteomes" id="UP000017819">
    <property type="component" value="Unassembled WGS sequence"/>
</dbReference>
<dbReference type="STRING" id="631454.N177_2104"/>
<evidence type="ECO:0000259" key="1">
    <source>
        <dbReference type="Pfam" id="PF09413"/>
    </source>
</evidence>
<proteinExistence type="predicted"/>
<gene>
    <name evidence="2" type="ORF">N177_2104</name>
</gene>
<dbReference type="OrthoDB" id="5297170at2"/>
<evidence type="ECO:0000313" key="2">
    <source>
        <dbReference type="EMBL" id="ESR24781.1"/>
    </source>
</evidence>